<dbReference type="RefSeq" id="WP_346060687.1">
    <property type="nucleotide sequence ID" value="NZ_BAAADR010000002.1"/>
</dbReference>
<sequence length="88" mass="9488">MRTLIFILAGLVILGAALALSRPAWRPRFALGFIAVWLAVSAINLGVGLSHGYSLAEELLVHLFLFGIPALAATWAWRRFTTNTGPGN</sequence>
<dbReference type="EMBL" id="JBHSZP010000014">
    <property type="protein sequence ID" value="MFC7089298.1"/>
    <property type="molecule type" value="Genomic_DNA"/>
</dbReference>
<keyword evidence="1" id="KW-0812">Transmembrane</keyword>
<keyword evidence="3" id="KW-1185">Reference proteome</keyword>
<reference evidence="3" key="1">
    <citation type="journal article" date="2019" name="Int. J. Syst. Evol. Microbiol.">
        <title>The Global Catalogue of Microorganisms (GCM) 10K type strain sequencing project: providing services to taxonomists for standard genome sequencing and annotation.</title>
        <authorList>
            <consortium name="The Broad Institute Genomics Platform"/>
            <consortium name="The Broad Institute Genome Sequencing Center for Infectious Disease"/>
            <person name="Wu L."/>
            <person name="Ma J."/>
        </authorList>
    </citation>
    <scope>NUCLEOTIDE SEQUENCE [LARGE SCALE GENOMIC DNA]</scope>
    <source>
        <strain evidence="3">CGMCC 1.13666</strain>
    </source>
</reference>
<name>A0ABW2EXD3_9GAMM</name>
<evidence type="ECO:0000256" key="1">
    <source>
        <dbReference type="SAM" id="Phobius"/>
    </source>
</evidence>
<proteinExistence type="predicted"/>
<gene>
    <name evidence="2" type="ORF">ACFQH5_07040</name>
</gene>
<protein>
    <submittedName>
        <fullName evidence="2">Uncharacterized protein</fullName>
    </submittedName>
</protein>
<evidence type="ECO:0000313" key="3">
    <source>
        <dbReference type="Proteomes" id="UP001596411"/>
    </source>
</evidence>
<dbReference type="Proteomes" id="UP001596411">
    <property type="component" value="Unassembled WGS sequence"/>
</dbReference>
<accession>A0ABW2EXD3</accession>
<evidence type="ECO:0000313" key="2">
    <source>
        <dbReference type="EMBL" id="MFC7089298.1"/>
    </source>
</evidence>
<feature type="transmembrane region" description="Helical" evidence="1">
    <location>
        <begin position="59"/>
        <end position="77"/>
    </location>
</feature>
<feature type="transmembrane region" description="Helical" evidence="1">
    <location>
        <begin position="29"/>
        <end position="47"/>
    </location>
</feature>
<organism evidence="2 3">
    <name type="scientific">Halomonas salifodinae</name>
    <dbReference type="NCBI Taxonomy" id="438745"/>
    <lineage>
        <taxon>Bacteria</taxon>
        <taxon>Pseudomonadati</taxon>
        <taxon>Pseudomonadota</taxon>
        <taxon>Gammaproteobacteria</taxon>
        <taxon>Oceanospirillales</taxon>
        <taxon>Halomonadaceae</taxon>
        <taxon>Halomonas</taxon>
    </lineage>
</organism>
<keyword evidence="1" id="KW-0472">Membrane</keyword>
<keyword evidence="1" id="KW-1133">Transmembrane helix</keyword>
<comment type="caution">
    <text evidence="2">The sequence shown here is derived from an EMBL/GenBank/DDBJ whole genome shotgun (WGS) entry which is preliminary data.</text>
</comment>